<dbReference type="AlphaFoldDB" id="A0A223KT43"/>
<reference evidence="2 3" key="1">
    <citation type="submission" date="2016-12" db="EMBL/GenBank/DDBJ databases">
        <title>The whole genome sequencing and assembly of Bacillus cohnii DSM 6307T strain.</title>
        <authorList>
            <person name="Lee Y.-J."/>
            <person name="Yi H."/>
            <person name="Bahn Y.-S."/>
            <person name="Kim J.F."/>
            <person name="Lee D.-W."/>
        </authorList>
    </citation>
    <scope>NUCLEOTIDE SEQUENCE [LARGE SCALE GENOMIC DNA]</scope>
    <source>
        <strain evidence="2 3">DSM 6307</strain>
    </source>
</reference>
<dbReference type="KEGG" id="bcoh:BC6307_15890"/>
<protein>
    <recommendedName>
        <fullName evidence="4">DUF4367 domain-containing protein</fullName>
    </recommendedName>
</protein>
<keyword evidence="3" id="KW-1185">Reference proteome</keyword>
<keyword evidence="1" id="KW-0812">Transmembrane</keyword>
<evidence type="ECO:0000313" key="2">
    <source>
        <dbReference type="EMBL" id="AST92665.1"/>
    </source>
</evidence>
<feature type="transmembrane region" description="Helical" evidence="1">
    <location>
        <begin position="50"/>
        <end position="70"/>
    </location>
</feature>
<dbReference type="Proteomes" id="UP000215224">
    <property type="component" value="Chromosome"/>
</dbReference>
<accession>A0A223KT43</accession>
<evidence type="ECO:0000313" key="3">
    <source>
        <dbReference type="Proteomes" id="UP000215224"/>
    </source>
</evidence>
<proteinExistence type="predicted"/>
<evidence type="ECO:0000256" key="1">
    <source>
        <dbReference type="SAM" id="Phobius"/>
    </source>
</evidence>
<organism evidence="2 3">
    <name type="scientific">Sutcliffiella cohnii</name>
    <dbReference type="NCBI Taxonomy" id="33932"/>
    <lineage>
        <taxon>Bacteria</taxon>
        <taxon>Bacillati</taxon>
        <taxon>Bacillota</taxon>
        <taxon>Bacilli</taxon>
        <taxon>Bacillales</taxon>
        <taxon>Bacillaceae</taxon>
        <taxon>Sutcliffiella</taxon>
    </lineage>
</organism>
<keyword evidence="1" id="KW-0472">Membrane</keyword>
<name>A0A223KT43_9BACI</name>
<evidence type="ECO:0008006" key="4">
    <source>
        <dbReference type="Google" id="ProtNLM"/>
    </source>
</evidence>
<keyword evidence="1" id="KW-1133">Transmembrane helix</keyword>
<dbReference type="EMBL" id="CP018866">
    <property type="protein sequence ID" value="AST92665.1"/>
    <property type="molecule type" value="Genomic_DNA"/>
</dbReference>
<dbReference type="STRING" id="1314751.GCA_001591425_01771"/>
<dbReference type="RefSeq" id="WP_066414828.1">
    <property type="nucleotide sequence ID" value="NZ_CP018866.1"/>
</dbReference>
<sequence>MNTDENVLDRTLKRLEYDTEWDIDRAEVTLQRLKSDIAVQKRKANIFKRFYVASILSSVALIAFFIVSNVQTIKDTTSSFLNMSGSSTALYYEENDRIILTDKGLERTVFPVDAEKHMERIIGAPELSMYLTEDKTLTGQAVYMYALGGSISIHTQKNERTVDETMELLLPHKKFPATSYTSEEIQIGNERGVLTQSNQEYGGVHLQVVTENFIYYFYIYNDLTIKTSSDEEIQLMKDDLIQLASLLNYENEHLSWK</sequence>
<gene>
    <name evidence="2" type="ORF">BC6307_15890</name>
</gene>